<feature type="region of interest" description="Disordered" evidence="4">
    <location>
        <begin position="1"/>
        <end position="23"/>
    </location>
</feature>
<dbReference type="OrthoDB" id="2309723at2759"/>
<feature type="active site" description="Nucleophile" evidence="1">
    <location>
        <position position="62"/>
    </location>
</feature>
<dbReference type="InterPro" id="IPR004045">
    <property type="entry name" value="Glutathione_S-Trfase_N"/>
</dbReference>
<dbReference type="GO" id="GO:0004364">
    <property type="term" value="F:glutathione transferase activity"/>
    <property type="evidence" value="ECO:0000318"/>
    <property type="project" value="GO_Central"/>
</dbReference>
<organism evidence="6 7">
    <name type="scientific">Klebsormidium nitens</name>
    <name type="common">Green alga</name>
    <name type="synonym">Ulothrix nitens</name>
    <dbReference type="NCBI Taxonomy" id="105231"/>
    <lineage>
        <taxon>Eukaryota</taxon>
        <taxon>Viridiplantae</taxon>
        <taxon>Streptophyta</taxon>
        <taxon>Klebsormidiophyceae</taxon>
        <taxon>Klebsormidiales</taxon>
        <taxon>Klebsormidiaceae</taxon>
        <taxon>Klebsormidium</taxon>
    </lineage>
</organism>
<dbReference type="FunFam" id="1.20.1050.10:FF:000037">
    <property type="entry name" value="Glutathione S-transferase family protein"/>
    <property type="match status" value="1"/>
</dbReference>
<feature type="binding site" evidence="2">
    <location>
        <position position="105"/>
    </location>
    <ligand>
        <name>glutathione</name>
        <dbReference type="ChEBI" id="CHEBI:57925"/>
    </ligand>
</feature>
<feature type="site" description="Lowers pKa of active site Cys" evidence="3">
    <location>
        <position position="265"/>
    </location>
</feature>
<dbReference type="Pfam" id="PF13409">
    <property type="entry name" value="GST_N_2"/>
    <property type="match status" value="1"/>
</dbReference>
<dbReference type="InterPro" id="IPR040079">
    <property type="entry name" value="Glutathione_S-Trfase"/>
</dbReference>
<keyword evidence="6" id="KW-0808">Transferase</keyword>
<evidence type="ECO:0000256" key="4">
    <source>
        <dbReference type="SAM" id="MobiDB-lite"/>
    </source>
</evidence>
<dbReference type="STRING" id="105231.A0A1Y1I9M3"/>
<dbReference type="PANTHER" id="PTHR32419:SF6">
    <property type="entry name" value="GLUTATHIONE S-TRANSFERASE OMEGA-LIKE 1-RELATED"/>
    <property type="match status" value="1"/>
</dbReference>
<evidence type="ECO:0000256" key="2">
    <source>
        <dbReference type="PIRSR" id="PIRSR015753-2"/>
    </source>
</evidence>
<dbReference type="GO" id="GO:0005737">
    <property type="term" value="C:cytoplasm"/>
    <property type="evidence" value="ECO:0000318"/>
    <property type="project" value="GO_Central"/>
</dbReference>
<dbReference type="AlphaFoldDB" id="A0A1Y1I9M3"/>
<dbReference type="FunFam" id="3.40.30.10:FF:000198">
    <property type="entry name" value="Glutathione S-transferase family protein"/>
    <property type="match status" value="1"/>
</dbReference>
<dbReference type="SFLD" id="SFLDG01148">
    <property type="entry name" value="Xi_(cytGST)"/>
    <property type="match status" value="1"/>
</dbReference>
<dbReference type="SUPFAM" id="SSF47616">
    <property type="entry name" value="GST C-terminal domain-like"/>
    <property type="match status" value="1"/>
</dbReference>
<evidence type="ECO:0000256" key="3">
    <source>
        <dbReference type="PIRSR" id="PIRSR015753-3"/>
    </source>
</evidence>
<evidence type="ECO:0000259" key="5">
    <source>
        <dbReference type="PROSITE" id="PS50405"/>
    </source>
</evidence>
<name>A0A1Y1I9M3_KLENI</name>
<dbReference type="SUPFAM" id="SSF52833">
    <property type="entry name" value="Thioredoxin-like"/>
    <property type="match status" value="1"/>
</dbReference>
<feature type="binding site" evidence="2">
    <location>
        <begin position="159"/>
        <end position="160"/>
    </location>
    <ligand>
        <name>glutathione</name>
        <dbReference type="ChEBI" id="CHEBI:57925"/>
    </ligand>
</feature>
<dbReference type="InterPro" id="IPR016639">
    <property type="entry name" value="GST_Omega/GSH"/>
</dbReference>
<dbReference type="SFLD" id="SFLDG01206">
    <property type="entry name" value="Xi.1"/>
    <property type="match status" value="1"/>
</dbReference>
<reference evidence="6 7" key="1">
    <citation type="journal article" date="2014" name="Nat. Commun.">
        <title>Klebsormidium flaccidum genome reveals primary factors for plant terrestrial adaptation.</title>
        <authorList>
            <person name="Hori K."/>
            <person name="Maruyama F."/>
            <person name="Fujisawa T."/>
            <person name="Togashi T."/>
            <person name="Yamamoto N."/>
            <person name="Seo M."/>
            <person name="Sato S."/>
            <person name="Yamada T."/>
            <person name="Mori H."/>
            <person name="Tajima N."/>
            <person name="Moriyama T."/>
            <person name="Ikeuchi M."/>
            <person name="Watanabe M."/>
            <person name="Wada H."/>
            <person name="Kobayashi K."/>
            <person name="Saito M."/>
            <person name="Masuda T."/>
            <person name="Sasaki-Sekimoto Y."/>
            <person name="Mashiguchi K."/>
            <person name="Awai K."/>
            <person name="Shimojima M."/>
            <person name="Masuda S."/>
            <person name="Iwai M."/>
            <person name="Nobusawa T."/>
            <person name="Narise T."/>
            <person name="Kondo S."/>
            <person name="Saito H."/>
            <person name="Sato R."/>
            <person name="Murakawa M."/>
            <person name="Ihara Y."/>
            <person name="Oshima-Yamada Y."/>
            <person name="Ohtaka K."/>
            <person name="Satoh M."/>
            <person name="Sonobe K."/>
            <person name="Ishii M."/>
            <person name="Ohtani R."/>
            <person name="Kanamori-Sato M."/>
            <person name="Honoki R."/>
            <person name="Miyazaki D."/>
            <person name="Mochizuki H."/>
            <person name="Umetsu J."/>
            <person name="Higashi K."/>
            <person name="Shibata D."/>
            <person name="Kamiya Y."/>
            <person name="Sato N."/>
            <person name="Nakamura Y."/>
            <person name="Tabata S."/>
            <person name="Ida S."/>
            <person name="Kurokawa K."/>
            <person name="Ohta H."/>
        </authorList>
    </citation>
    <scope>NUCLEOTIDE SEQUENCE [LARGE SCALE GENOMIC DNA]</scope>
    <source>
        <strain evidence="6 7">NIES-2285</strain>
    </source>
</reference>
<evidence type="ECO:0000256" key="1">
    <source>
        <dbReference type="PIRSR" id="PIRSR015753-1"/>
    </source>
</evidence>
<evidence type="ECO:0000313" key="6">
    <source>
        <dbReference type="EMBL" id="GAQ85396.1"/>
    </source>
</evidence>
<dbReference type="CDD" id="cd03190">
    <property type="entry name" value="GST_C_Omega_like"/>
    <property type="match status" value="1"/>
</dbReference>
<accession>A0A1Y1I9M3</accession>
<evidence type="ECO:0000313" key="7">
    <source>
        <dbReference type="Proteomes" id="UP000054558"/>
    </source>
</evidence>
<dbReference type="PANTHER" id="PTHR32419">
    <property type="entry name" value="GLUTATHIONYL-HYDROQUINONE REDUCTASE"/>
    <property type="match status" value="1"/>
</dbReference>
<sequence length="343" mass="39195">MAPVEGNADKGKTKGRSALDEMDTSGAFKRTDSSFRNWITADGSSGFPAVAGRYHLYISYACPWASRCLAFLKLKGLEHAISVTTTKPRWERSRPDNPDDSHMGWAFAKFDNEEPDATPDPLEGAKFIRDLYEIADPSTGKFTVPVLWDKEKHTIVNNESAEITRMFNKEFNAIAEHPELDLYPAELQKEIDSVNEWVYDTINNGVYKSGFATKQKPYEEAVTALFNSLDRVEEILSKQRYLAGNVLTEADVRLFMTLIRFDEVYVVHFKCNKKLIREYPNIFNYTKELFQMKPIGDTVNMHHIKEHYYGSHPSINKFGIVPIGSNTDFSAPHDREKKFPSKK</sequence>
<dbReference type="Proteomes" id="UP000054558">
    <property type="component" value="Unassembled WGS sequence"/>
</dbReference>
<dbReference type="CDD" id="cd00570">
    <property type="entry name" value="GST_N_family"/>
    <property type="match status" value="1"/>
</dbReference>
<dbReference type="InterPro" id="IPR010987">
    <property type="entry name" value="Glutathione-S-Trfase_C-like"/>
</dbReference>
<feature type="active site" description="Proton donor/acceptor" evidence="1">
    <location>
        <position position="207"/>
    </location>
</feature>
<dbReference type="SFLD" id="SFLDS00019">
    <property type="entry name" value="Glutathione_Transferase_(cytos"/>
    <property type="match status" value="1"/>
</dbReference>
<dbReference type="InterPro" id="IPR036249">
    <property type="entry name" value="Thioredoxin-like_sf"/>
</dbReference>
<gene>
    <name evidence="6" type="ORF">KFL_002330060</name>
</gene>
<dbReference type="Gene3D" id="3.40.30.10">
    <property type="entry name" value="Glutaredoxin"/>
    <property type="match status" value="1"/>
</dbReference>
<dbReference type="Pfam" id="PF13410">
    <property type="entry name" value="GST_C_2"/>
    <property type="match status" value="1"/>
</dbReference>
<dbReference type="InterPro" id="IPR036282">
    <property type="entry name" value="Glutathione-S-Trfase_C_sf"/>
</dbReference>
<feature type="site" description="Lowers pKa of active site Cys" evidence="3">
    <location>
        <position position="308"/>
    </location>
</feature>
<dbReference type="Gene3D" id="1.20.1050.10">
    <property type="match status" value="1"/>
</dbReference>
<keyword evidence="7" id="KW-1185">Reference proteome</keyword>
<dbReference type="EMBL" id="DF237182">
    <property type="protein sequence ID" value="GAQ85396.1"/>
    <property type="molecule type" value="Genomic_DNA"/>
</dbReference>
<dbReference type="InterPro" id="IPR047047">
    <property type="entry name" value="GST_Omega-like_C"/>
</dbReference>
<dbReference type="OMA" id="PWANRAI"/>
<dbReference type="PIRSF" id="PIRSF015753">
    <property type="entry name" value="GST"/>
    <property type="match status" value="1"/>
</dbReference>
<protein>
    <submittedName>
        <fullName evidence="6">Glutathione S-transferase family protein</fullName>
    </submittedName>
</protein>
<dbReference type="PROSITE" id="PS50405">
    <property type="entry name" value="GST_CTER"/>
    <property type="match status" value="1"/>
</dbReference>
<feature type="domain" description="GST C-terminal" evidence="5">
    <location>
        <begin position="184"/>
        <end position="311"/>
    </location>
</feature>
<feature type="binding site" evidence="2">
    <location>
        <begin position="141"/>
        <end position="144"/>
    </location>
    <ligand>
        <name>glutathione</name>
        <dbReference type="ChEBI" id="CHEBI:57925"/>
    </ligand>
</feature>
<proteinExistence type="predicted"/>